<feature type="transmembrane region" description="Helical" evidence="1">
    <location>
        <begin position="147"/>
        <end position="169"/>
    </location>
</feature>
<proteinExistence type="predicted"/>
<organism evidence="2 3">
    <name type="scientific">Williamsia sterculiae</name>
    <dbReference type="NCBI Taxonomy" id="1344003"/>
    <lineage>
        <taxon>Bacteria</taxon>
        <taxon>Bacillati</taxon>
        <taxon>Actinomycetota</taxon>
        <taxon>Actinomycetes</taxon>
        <taxon>Mycobacteriales</taxon>
        <taxon>Nocardiaceae</taxon>
        <taxon>Williamsia</taxon>
    </lineage>
</organism>
<name>A0A1N7H1S9_9NOCA</name>
<dbReference type="OrthoDB" id="6851830at2"/>
<dbReference type="Pfam" id="PF09490">
    <property type="entry name" value="CbtA"/>
    <property type="match status" value="1"/>
</dbReference>
<accession>A0A1N7H1S9</accession>
<evidence type="ECO:0000256" key="1">
    <source>
        <dbReference type="SAM" id="Phobius"/>
    </source>
</evidence>
<gene>
    <name evidence="2" type="ORF">SAMN05445060_3387</name>
</gene>
<dbReference type="AlphaFoldDB" id="A0A1N7H1S9"/>
<dbReference type="STRING" id="1344003.SAMN05445060_3387"/>
<sequence>MEKRNIAAGLLAGLVAGIVSFCYARLFVEPQVRTAIAYEGGRSHAAAALSGAHEHDHEVFSRAVQENVGAGVGTIVFAAAMGAVFAVAFTLLWSYLGKRYPATDARWVAAATAAALFVAVYLTPFAVYPANPPSVGDGDTIDARSGAYLGITVVSVIAMVVAVTAAVLLRARINGLLAATCAAVGYTAVVAVAAALLPRFDEVPRPLTVPSGDIVFPGFPAETLADFRLHAIGVQLVLWVVMAAVFSVVIGRRRTPVKTSSPANISAPARI</sequence>
<dbReference type="InterPro" id="IPR012666">
    <property type="entry name" value="CbtA_put"/>
</dbReference>
<dbReference type="Proteomes" id="UP000186218">
    <property type="component" value="Unassembled WGS sequence"/>
</dbReference>
<feature type="transmembrane region" description="Helical" evidence="1">
    <location>
        <begin position="229"/>
        <end position="250"/>
    </location>
</feature>
<keyword evidence="3" id="KW-1185">Reference proteome</keyword>
<dbReference type="RefSeq" id="WP_076481877.1">
    <property type="nucleotide sequence ID" value="NZ_FTNT01000011.1"/>
</dbReference>
<dbReference type="EMBL" id="FTNT01000011">
    <property type="protein sequence ID" value="SIS18807.1"/>
    <property type="molecule type" value="Genomic_DNA"/>
</dbReference>
<feature type="transmembrane region" description="Helical" evidence="1">
    <location>
        <begin position="70"/>
        <end position="95"/>
    </location>
</feature>
<keyword evidence="1" id="KW-1133">Transmembrane helix</keyword>
<feature type="transmembrane region" description="Helical" evidence="1">
    <location>
        <begin position="107"/>
        <end position="127"/>
    </location>
</feature>
<keyword evidence="1" id="KW-0812">Transmembrane</keyword>
<reference evidence="2 3" key="1">
    <citation type="submission" date="2017-01" db="EMBL/GenBank/DDBJ databases">
        <authorList>
            <person name="Mah S.A."/>
            <person name="Swanson W.J."/>
            <person name="Moy G.W."/>
            <person name="Vacquier V.D."/>
        </authorList>
    </citation>
    <scope>NUCLEOTIDE SEQUENCE [LARGE SCALE GENOMIC DNA]</scope>
    <source>
        <strain evidence="2 3">CPCC 203464</strain>
    </source>
</reference>
<evidence type="ECO:0000313" key="2">
    <source>
        <dbReference type="EMBL" id="SIS18807.1"/>
    </source>
</evidence>
<protein>
    <submittedName>
        <fullName evidence="2">Probable cobalt transporter subunit (CbtA)</fullName>
    </submittedName>
</protein>
<feature type="transmembrane region" description="Helical" evidence="1">
    <location>
        <begin position="176"/>
        <end position="197"/>
    </location>
</feature>
<keyword evidence="1" id="KW-0472">Membrane</keyword>
<evidence type="ECO:0000313" key="3">
    <source>
        <dbReference type="Proteomes" id="UP000186218"/>
    </source>
</evidence>